<dbReference type="OrthoDB" id="165084at2"/>
<dbReference type="RefSeq" id="WP_075073528.1">
    <property type="nucleotide sequence ID" value="NZ_DF967972.1"/>
</dbReference>
<keyword evidence="2" id="KW-1133">Transmembrane helix</keyword>
<feature type="compositionally biased region" description="Pro residues" evidence="1">
    <location>
        <begin position="338"/>
        <end position="355"/>
    </location>
</feature>
<dbReference type="InterPro" id="IPR007607">
    <property type="entry name" value="BacA/B"/>
</dbReference>
<keyword evidence="2" id="KW-0472">Membrane</keyword>
<feature type="transmembrane region" description="Helical" evidence="2">
    <location>
        <begin position="294"/>
        <end position="311"/>
    </location>
</feature>
<reference evidence="4" key="1">
    <citation type="submission" date="2015-07" db="EMBL/GenBank/DDBJ databases">
        <title>Draft Genome Sequences of Anaerolinea thermolimosa IMO-1, Bellilinea caldifistulae GOMI-1, Leptolinea tardivitalis YMTK-2, Levilinea saccharolytica KIBI-1,Longilinea arvoryzae KOME-1, Previously Described as Members of the Anaerolineaceae (Chloroflexi).</title>
        <authorList>
            <person name="Sekiguchi Y."/>
            <person name="Ohashi A."/>
            <person name="Matsuura N."/>
            <person name="Tourlousse M.D."/>
        </authorList>
    </citation>
    <scope>NUCLEOTIDE SEQUENCE [LARGE SCALE GENOMIC DNA]</scope>
    <source>
        <strain evidence="4">KOME-1</strain>
    </source>
</reference>
<evidence type="ECO:0000256" key="1">
    <source>
        <dbReference type="SAM" id="MobiDB-lite"/>
    </source>
</evidence>
<sequence>MKKFTKLLIFASLLMVLFALPGQVNAQTPTPTVVTNDNGKVVFGSTYTLPSGQALDGDLVVFGGSATIEKDAVVNGNVAIFGSTLSVSGHVTGNISAMGGSVNLNESAIVDGNVETMGVVLNQLEGAMVKGNTVTESPDQLNLPKIDPGNWLPNFGGAFRSIGSALWAVLRALALGLIALLISMLAPHPTRRVTTAITSAPAISVGMGLLTFFVAPALVLVLAITIILIPFSLLGVLVIIAAAMFAWAAVGQELGNRLAVLFKVQWAEPVAAGIGAAFLSLLVSLVSVIPCFNWILVIAVLAFGFGGIVLSRAGTQDYPHPAAPLRPASVAPAQGNPAPAPSVMPVIPEPKPAEPPSQGKDSNPQA</sequence>
<evidence type="ECO:0000313" key="4">
    <source>
        <dbReference type="EMBL" id="GAP14254.1"/>
    </source>
</evidence>
<keyword evidence="3" id="KW-0732">Signal</keyword>
<evidence type="ECO:0000256" key="2">
    <source>
        <dbReference type="SAM" id="Phobius"/>
    </source>
</evidence>
<feature type="transmembrane region" description="Helical" evidence="2">
    <location>
        <begin position="165"/>
        <end position="186"/>
    </location>
</feature>
<protein>
    <submittedName>
        <fullName evidence="4">Polymer-forming cytoskeletal</fullName>
    </submittedName>
</protein>
<keyword evidence="5" id="KW-1185">Reference proteome</keyword>
<feature type="transmembrane region" description="Helical" evidence="2">
    <location>
        <begin position="220"/>
        <end position="250"/>
    </location>
</feature>
<dbReference type="STRING" id="360412.LARV_02020"/>
<name>A0A0S7BA35_9CHLR</name>
<dbReference type="Proteomes" id="UP000055060">
    <property type="component" value="Unassembled WGS sequence"/>
</dbReference>
<proteinExistence type="predicted"/>
<feature type="chain" id="PRO_5006632853" evidence="3">
    <location>
        <begin position="27"/>
        <end position="366"/>
    </location>
</feature>
<evidence type="ECO:0000256" key="3">
    <source>
        <dbReference type="SAM" id="SignalP"/>
    </source>
</evidence>
<feature type="transmembrane region" description="Helical" evidence="2">
    <location>
        <begin position="270"/>
        <end position="288"/>
    </location>
</feature>
<accession>A0A0S7BA35</accession>
<keyword evidence="2" id="KW-0812">Transmembrane</keyword>
<gene>
    <name evidence="4" type="ORF">LARV_02020</name>
</gene>
<dbReference type="AlphaFoldDB" id="A0A0S7BA35"/>
<dbReference type="EMBL" id="DF967972">
    <property type="protein sequence ID" value="GAP14254.1"/>
    <property type="molecule type" value="Genomic_DNA"/>
</dbReference>
<dbReference type="Pfam" id="PF04519">
    <property type="entry name" value="Bactofilin"/>
    <property type="match status" value="1"/>
</dbReference>
<feature type="transmembrane region" description="Helical" evidence="2">
    <location>
        <begin position="193"/>
        <end position="214"/>
    </location>
</feature>
<feature type="region of interest" description="Disordered" evidence="1">
    <location>
        <begin position="324"/>
        <end position="366"/>
    </location>
</feature>
<organism evidence="4">
    <name type="scientific">Longilinea arvoryzae</name>
    <dbReference type="NCBI Taxonomy" id="360412"/>
    <lineage>
        <taxon>Bacteria</taxon>
        <taxon>Bacillati</taxon>
        <taxon>Chloroflexota</taxon>
        <taxon>Anaerolineae</taxon>
        <taxon>Anaerolineales</taxon>
        <taxon>Anaerolineaceae</taxon>
        <taxon>Longilinea</taxon>
    </lineage>
</organism>
<evidence type="ECO:0000313" key="5">
    <source>
        <dbReference type="Proteomes" id="UP000055060"/>
    </source>
</evidence>
<feature type="signal peptide" evidence="3">
    <location>
        <begin position="1"/>
        <end position="26"/>
    </location>
</feature>